<accession>A0A5J4S3T8</accession>
<feature type="domain" description="Type II restriction endonuclease EcoO109IR" evidence="1">
    <location>
        <begin position="8"/>
        <end position="202"/>
    </location>
</feature>
<dbReference type="InterPro" id="IPR032793">
    <property type="entry name" value="RE_EcoO109IR"/>
</dbReference>
<name>A0A5J4S3T8_9ZZZZ</name>
<organism evidence="2">
    <name type="scientific">termite gut metagenome</name>
    <dbReference type="NCBI Taxonomy" id="433724"/>
    <lineage>
        <taxon>unclassified sequences</taxon>
        <taxon>metagenomes</taxon>
        <taxon>organismal metagenomes</taxon>
    </lineage>
</organism>
<evidence type="ECO:0000259" key="1">
    <source>
        <dbReference type="Pfam" id="PF14511"/>
    </source>
</evidence>
<proteinExistence type="predicted"/>
<protein>
    <recommendedName>
        <fullName evidence="1">Type II restriction endonuclease EcoO109IR domain-containing protein</fullName>
    </recommendedName>
</protein>
<dbReference type="EMBL" id="SNRY01000434">
    <property type="protein sequence ID" value="KAA6340774.1"/>
    <property type="molecule type" value="Genomic_DNA"/>
</dbReference>
<reference evidence="2" key="1">
    <citation type="submission" date="2019-03" db="EMBL/GenBank/DDBJ databases">
        <title>Single cell metagenomics reveals metabolic interactions within the superorganism composed of flagellate Streblomastix strix and complex community of Bacteroidetes bacteria on its surface.</title>
        <authorList>
            <person name="Treitli S.C."/>
            <person name="Kolisko M."/>
            <person name="Husnik F."/>
            <person name="Keeling P."/>
            <person name="Hampl V."/>
        </authorList>
    </citation>
    <scope>NUCLEOTIDE SEQUENCE</scope>
    <source>
        <strain evidence="2">STM</strain>
    </source>
</reference>
<evidence type="ECO:0000313" key="2">
    <source>
        <dbReference type="EMBL" id="KAA6340774.1"/>
    </source>
</evidence>
<gene>
    <name evidence="2" type="ORF">EZS27_011376</name>
</gene>
<dbReference type="InterPro" id="IPR011335">
    <property type="entry name" value="Restrct_endonuc-II-like"/>
</dbReference>
<dbReference type="SUPFAM" id="SSF52980">
    <property type="entry name" value="Restriction endonuclease-like"/>
    <property type="match status" value="1"/>
</dbReference>
<dbReference type="AlphaFoldDB" id="A0A5J4S3T8"/>
<dbReference type="CDD" id="cd22345">
    <property type="entry name" value="PDDEXK_nuclease"/>
    <property type="match status" value="1"/>
</dbReference>
<sequence>MKQFNITDVVQYVEENIGTFHQKRIDSLNGLELKKVLKKKNPYLFKAKYFMTAEQIIKGLTDAFISSNEETIFGNWLEGLAIFINQEVYGGWKSGITGIDLEFDKENIRHIVTIKSGPNWGNSSQTAKMKSDFLTARRTLRTSNSKLIITAVNGCCYGRDNNPDKGDYFKYCGQKFWTFISGEDTLFTDIIEPLGHKAKEKNDVFMESYAQMINKFTKEFANEFCTDSGQIDWKKLVEFNSSKKQ</sequence>
<dbReference type="Pfam" id="PF14511">
    <property type="entry name" value="RE_EcoO109I"/>
    <property type="match status" value="1"/>
</dbReference>
<comment type="caution">
    <text evidence="2">The sequence shown here is derived from an EMBL/GenBank/DDBJ whole genome shotgun (WGS) entry which is preliminary data.</text>
</comment>